<keyword evidence="1" id="KW-0472">Membrane</keyword>
<feature type="transmembrane region" description="Helical" evidence="1">
    <location>
        <begin position="59"/>
        <end position="80"/>
    </location>
</feature>
<keyword evidence="3" id="KW-1185">Reference proteome</keyword>
<dbReference type="EMBL" id="JACIFP010000001">
    <property type="protein sequence ID" value="MBB4135637.1"/>
    <property type="molecule type" value="Genomic_DNA"/>
</dbReference>
<proteinExistence type="predicted"/>
<organism evidence="2 3">
    <name type="scientific">Gordonia humi</name>
    <dbReference type="NCBI Taxonomy" id="686429"/>
    <lineage>
        <taxon>Bacteria</taxon>
        <taxon>Bacillati</taxon>
        <taxon>Actinomycetota</taxon>
        <taxon>Actinomycetes</taxon>
        <taxon>Mycobacteriales</taxon>
        <taxon>Gordoniaceae</taxon>
        <taxon>Gordonia</taxon>
    </lineage>
</organism>
<name>A0A840F7Z8_9ACTN</name>
<keyword evidence="1" id="KW-0812">Transmembrane</keyword>
<evidence type="ECO:0000313" key="2">
    <source>
        <dbReference type="EMBL" id="MBB4135637.1"/>
    </source>
</evidence>
<keyword evidence="1" id="KW-1133">Transmembrane helix</keyword>
<feature type="transmembrane region" description="Helical" evidence="1">
    <location>
        <begin position="7"/>
        <end position="27"/>
    </location>
</feature>
<dbReference type="AlphaFoldDB" id="A0A840F7Z8"/>
<sequence>MQSSRLFPFATIVAAATAIALTALPWMSLRPVGFDVSWNGLGMGGLAGVDDFAPAGRGWLVIAASIVAILAALISLMPAVQAQPVARLANAAAAVVCVLGAFVPVAVMIWPGWYSNNVLDQVGLVPFGTELGPSKAVLIPLTVVMLLTAALCAYSATDRGREERDVWSPLT</sequence>
<reference evidence="2 3" key="1">
    <citation type="submission" date="2020-08" db="EMBL/GenBank/DDBJ databases">
        <title>Sequencing the genomes of 1000 actinobacteria strains.</title>
        <authorList>
            <person name="Klenk H.-P."/>
        </authorList>
    </citation>
    <scope>NUCLEOTIDE SEQUENCE [LARGE SCALE GENOMIC DNA]</scope>
    <source>
        <strain evidence="2 3">DSM 45298</strain>
    </source>
</reference>
<protein>
    <submittedName>
        <fullName evidence="2">Putative membrane protein</fullName>
    </submittedName>
</protein>
<evidence type="ECO:0000313" key="3">
    <source>
        <dbReference type="Proteomes" id="UP000551501"/>
    </source>
</evidence>
<feature type="transmembrane region" description="Helical" evidence="1">
    <location>
        <begin position="134"/>
        <end position="154"/>
    </location>
</feature>
<dbReference type="RefSeq" id="WP_183370657.1">
    <property type="nucleotide sequence ID" value="NZ_BAABHL010000122.1"/>
</dbReference>
<comment type="caution">
    <text evidence="2">The sequence shown here is derived from an EMBL/GenBank/DDBJ whole genome shotgun (WGS) entry which is preliminary data.</text>
</comment>
<gene>
    <name evidence="2" type="ORF">BKA16_002189</name>
</gene>
<accession>A0A840F7Z8</accession>
<dbReference type="Proteomes" id="UP000551501">
    <property type="component" value="Unassembled WGS sequence"/>
</dbReference>
<evidence type="ECO:0000256" key="1">
    <source>
        <dbReference type="SAM" id="Phobius"/>
    </source>
</evidence>
<feature type="transmembrane region" description="Helical" evidence="1">
    <location>
        <begin position="92"/>
        <end position="114"/>
    </location>
</feature>